<feature type="transmembrane region" description="Helical" evidence="1">
    <location>
        <begin position="86"/>
        <end position="107"/>
    </location>
</feature>
<dbReference type="InterPro" id="IPR053258">
    <property type="entry name" value="Ca-permeable_cation_channel"/>
</dbReference>
<feature type="transmembrane region" description="Helical" evidence="1">
    <location>
        <begin position="55"/>
        <end position="74"/>
    </location>
</feature>
<dbReference type="PANTHER" id="PTHR34115">
    <property type="entry name" value="PROTEIN, PUTATIVE-RELATED"/>
    <property type="match status" value="1"/>
</dbReference>
<reference evidence="2" key="1">
    <citation type="journal article" date="2023" name="Science">
        <title>Elucidation of the pathway for biosynthesis of saponin adjuvants from the soapbark tree.</title>
        <authorList>
            <person name="Reed J."/>
            <person name="Orme A."/>
            <person name="El-Demerdash A."/>
            <person name="Owen C."/>
            <person name="Martin L.B.B."/>
            <person name="Misra R.C."/>
            <person name="Kikuchi S."/>
            <person name="Rejzek M."/>
            <person name="Martin A.C."/>
            <person name="Harkess A."/>
            <person name="Leebens-Mack J."/>
            <person name="Louveau T."/>
            <person name="Stephenson M.J."/>
            <person name="Osbourn A."/>
        </authorList>
    </citation>
    <scope>NUCLEOTIDE SEQUENCE</scope>
    <source>
        <strain evidence="2">S10</strain>
    </source>
</reference>
<protein>
    <submittedName>
        <fullName evidence="2">Transmembrane protein</fullName>
    </submittedName>
</protein>
<keyword evidence="1 2" id="KW-0812">Transmembrane</keyword>
<dbReference type="Proteomes" id="UP001163823">
    <property type="component" value="Chromosome 7"/>
</dbReference>
<dbReference type="EMBL" id="JARAOO010000007">
    <property type="protein sequence ID" value="KAJ7962371.1"/>
    <property type="molecule type" value="Genomic_DNA"/>
</dbReference>
<name>A0AAD7LS27_QUISA</name>
<dbReference type="AlphaFoldDB" id="A0AAD7LS27"/>
<organism evidence="2 3">
    <name type="scientific">Quillaja saponaria</name>
    <name type="common">Soap bark tree</name>
    <dbReference type="NCBI Taxonomy" id="32244"/>
    <lineage>
        <taxon>Eukaryota</taxon>
        <taxon>Viridiplantae</taxon>
        <taxon>Streptophyta</taxon>
        <taxon>Embryophyta</taxon>
        <taxon>Tracheophyta</taxon>
        <taxon>Spermatophyta</taxon>
        <taxon>Magnoliopsida</taxon>
        <taxon>eudicotyledons</taxon>
        <taxon>Gunneridae</taxon>
        <taxon>Pentapetalae</taxon>
        <taxon>rosids</taxon>
        <taxon>fabids</taxon>
        <taxon>Fabales</taxon>
        <taxon>Quillajaceae</taxon>
        <taxon>Quillaja</taxon>
    </lineage>
</organism>
<keyword evidence="1" id="KW-1133">Transmembrane helix</keyword>
<proteinExistence type="predicted"/>
<keyword evidence="3" id="KW-1185">Reference proteome</keyword>
<gene>
    <name evidence="2" type="ORF">O6P43_017608</name>
</gene>
<feature type="transmembrane region" description="Helical" evidence="1">
    <location>
        <begin position="25"/>
        <end position="43"/>
    </location>
</feature>
<accession>A0AAD7LS27</accession>
<dbReference type="KEGG" id="qsa:O6P43_017608"/>
<sequence length="198" mass="22815">MQQQSVIIELDPIVKEADQSLETPWHVIFVFLISLLSSCLQLHCEVSPFVTHPKNMWTFLLALIIYCLALAANIKSKVFPTNYIKHSTQVVLITGSLASVSAISILVPHWLELYILMVWIPLPIYIARSVILQTGEWIYDRFKNVIPISYYNIWRRFMGSNTTMYESNNEIVPRFRKCSSTNLVKNGRQKQLRVAATI</sequence>
<evidence type="ECO:0000256" key="1">
    <source>
        <dbReference type="SAM" id="Phobius"/>
    </source>
</evidence>
<evidence type="ECO:0000313" key="2">
    <source>
        <dbReference type="EMBL" id="KAJ7962371.1"/>
    </source>
</evidence>
<keyword evidence="1" id="KW-0472">Membrane</keyword>
<comment type="caution">
    <text evidence="2">The sequence shown here is derived from an EMBL/GenBank/DDBJ whole genome shotgun (WGS) entry which is preliminary data.</text>
</comment>
<dbReference type="PANTHER" id="PTHR34115:SF6">
    <property type="entry name" value="PROTEIN, PUTATIVE-RELATED"/>
    <property type="match status" value="1"/>
</dbReference>
<feature type="transmembrane region" description="Helical" evidence="1">
    <location>
        <begin position="113"/>
        <end position="131"/>
    </location>
</feature>
<evidence type="ECO:0000313" key="3">
    <source>
        <dbReference type="Proteomes" id="UP001163823"/>
    </source>
</evidence>